<dbReference type="AlphaFoldDB" id="A0A0F9M8Q3"/>
<name>A0A0F9M8Q3_9ZZZZ</name>
<proteinExistence type="predicted"/>
<protein>
    <submittedName>
        <fullName evidence="1">Uncharacterized protein</fullName>
    </submittedName>
</protein>
<gene>
    <name evidence="1" type="ORF">LCGC14_1490190</name>
</gene>
<organism evidence="1">
    <name type="scientific">marine sediment metagenome</name>
    <dbReference type="NCBI Taxonomy" id="412755"/>
    <lineage>
        <taxon>unclassified sequences</taxon>
        <taxon>metagenomes</taxon>
        <taxon>ecological metagenomes</taxon>
    </lineage>
</organism>
<reference evidence="1" key="1">
    <citation type="journal article" date="2015" name="Nature">
        <title>Complex archaea that bridge the gap between prokaryotes and eukaryotes.</title>
        <authorList>
            <person name="Spang A."/>
            <person name="Saw J.H."/>
            <person name="Jorgensen S.L."/>
            <person name="Zaremba-Niedzwiedzka K."/>
            <person name="Martijn J."/>
            <person name="Lind A.E."/>
            <person name="van Eijk R."/>
            <person name="Schleper C."/>
            <person name="Guy L."/>
            <person name="Ettema T.J."/>
        </authorList>
    </citation>
    <scope>NUCLEOTIDE SEQUENCE</scope>
</reference>
<comment type="caution">
    <text evidence="1">The sequence shown here is derived from an EMBL/GenBank/DDBJ whole genome shotgun (WGS) entry which is preliminary data.</text>
</comment>
<sequence>MGTYYVIHHSCDAPRCDATIEEEPRAWYPGMAIHIPGRVADNGYWRRVETDRGSGLICPRHVVTIEERKPE</sequence>
<evidence type="ECO:0000313" key="1">
    <source>
        <dbReference type="EMBL" id="KKM65542.1"/>
    </source>
</evidence>
<accession>A0A0F9M8Q3</accession>
<dbReference type="EMBL" id="LAZR01010707">
    <property type="protein sequence ID" value="KKM65542.1"/>
    <property type="molecule type" value="Genomic_DNA"/>
</dbReference>